<dbReference type="GO" id="GO:0046872">
    <property type="term" value="F:metal ion binding"/>
    <property type="evidence" value="ECO:0007669"/>
    <property type="project" value="UniProtKB-KW"/>
</dbReference>
<gene>
    <name evidence="4" type="ORF">GA0111570_1171</name>
</gene>
<dbReference type="InterPro" id="IPR050248">
    <property type="entry name" value="Polysacc_deacetylase_ArnD"/>
</dbReference>
<keyword evidence="5" id="KW-1185">Reference proteome</keyword>
<dbReference type="Pfam" id="PF01522">
    <property type="entry name" value="Polysacc_deac_1"/>
    <property type="match status" value="1"/>
</dbReference>
<dbReference type="PANTHER" id="PTHR10587:SF133">
    <property type="entry name" value="CHITIN DEACETYLASE 1-RELATED"/>
    <property type="match status" value="1"/>
</dbReference>
<dbReference type="PROSITE" id="PS51677">
    <property type="entry name" value="NODB"/>
    <property type="match status" value="1"/>
</dbReference>
<name>A0A1G6IHS1_9ACTN</name>
<dbReference type="InterPro" id="IPR002509">
    <property type="entry name" value="NODB_dom"/>
</dbReference>
<dbReference type="InterPro" id="IPR011330">
    <property type="entry name" value="Glyco_hydro/deAcase_b/a-brl"/>
</dbReference>
<feature type="non-terminal residue" evidence="4">
    <location>
        <position position="1"/>
    </location>
</feature>
<dbReference type="CDD" id="cd10917">
    <property type="entry name" value="CE4_NodB_like_6s_7s"/>
    <property type="match status" value="1"/>
</dbReference>
<organism evidence="4 5">
    <name type="scientific">Raineyella antarctica</name>
    <dbReference type="NCBI Taxonomy" id="1577474"/>
    <lineage>
        <taxon>Bacteria</taxon>
        <taxon>Bacillati</taxon>
        <taxon>Actinomycetota</taxon>
        <taxon>Actinomycetes</taxon>
        <taxon>Propionibacteriales</taxon>
        <taxon>Propionibacteriaceae</taxon>
        <taxon>Raineyella</taxon>
    </lineage>
</organism>
<dbReference type="RefSeq" id="WP_092613783.1">
    <property type="nucleotide sequence ID" value="NZ_FMYF01000017.1"/>
</dbReference>
<evidence type="ECO:0000256" key="2">
    <source>
        <dbReference type="ARBA" id="ARBA00022801"/>
    </source>
</evidence>
<dbReference type="Gene3D" id="3.20.20.370">
    <property type="entry name" value="Glycoside hydrolase/deacetylase"/>
    <property type="match status" value="1"/>
</dbReference>
<dbReference type="EMBL" id="FMYF01000017">
    <property type="protein sequence ID" value="SDC06079.1"/>
    <property type="molecule type" value="Genomic_DNA"/>
</dbReference>
<dbReference type="Proteomes" id="UP000199086">
    <property type="component" value="Unassembled WGS sequence"/>
</dbReference>
<protein>
    <submittedName>
        <fullName evidence="4">Peptidoglycan/xylan/chitin deacetylase, PgdA/CDA1 family</fullName>
    </submittedName>
</protein>
<evidence type="ECO:0000256" key="1">
    <source>
        <dbReference type="ARBA" id="ARBA00022723"/>
    </source>
</evidence>
<dbReference type="InterPro" id="IPR013207">
    <property type="entry name" value="LGFP"/>
</dbReference>
<dbReference type="GO" id="GO:0016020">
    <property type="term" value="C:membrane"/>
    <property type="evidence" value="ECO:0007669"/>
    <property type="project" value="TreeGrafter"/>
</dbReference>
<dbReference type="OrthoDB" id="3173508at2"/>
<dbReference type="SUPFAM" id="SSF88713">
    <property type="entry name" value="Glycoside hydrolase/deacetylase"/>
    <property type="match status" value="1"/>
</dbReference>
<reference evidence="4 5" key="1">
    <citation type="submission" date="2016-06" db="EMBL/GenBank/DDBJ databases">
        <authorList>
            <person name="Olsen C.W."/>
            <person name="Carey S."/>
            <person name="Hinshaw L."/>
            <person name="Karasin A.I."/>
        </authorList>
    </citation>
    <scope>NUCLEOTIDE SEQUENCE [LARGE SCALE GENOMIC DNA]</scope>
    <source>
        <strain evidence="4 5">LZ-22</strain>
    </source>
</reference>
<proteinExistence type="predicted"/>
<evidence type="ECO:0000259" key="3">
    <source>
        <dbReference type="PROSITE" id="PS51677"/>
    </source>
</evidence>
<evidence type="ECO:0000313" key="4">
    <source>
        <dbReference type="EMBL" id="SDC06079.1"/>
    </source>
</evidence>
<keyword evidence="1" id="KW-0479">Metal-binding</keyword>
<keyword evidence="2" id="KW-0378">Hydrolase</keyword>
<dbReference type="GO" id="GO:0005975">
    <property type="term" value="P:carbohydrate metabolic process"/>
    <property type="evidence" value="ECO:0007669"/>
    <property type="project" value="InterPro"/>
</dbReference>
<sequence length="306" mass="33368">WENSFLGYPTVDQGCGLAQGGCYQHFQHGSIYWTASTGAHFVRGGIRDYWAASGWENGRYGYPKTDELCRTGTGGTLCRQDFQGGTIKWRSGIGIIDCSRLKCVALTFDGGPSPYTGELLDTLDARNVQVTFFVVGQYIDGNPAVVKRAHTNGNEVMNHSWSHPCLIDNCPSAPTQGPISSTEIRSQLERTSDKIQATVGERPTMLRPPFGEYDQRLLDISRAEGLAVVNWSADTIDWRDQNTAIIRERAVTKATSGGIILMHDTMPTTIAAVPGIISDLKARGYVLVTVGDVIGHPVPGVFYTHG</sequence>
<dbReference type="Pfam" id="PF08310">
    <property type="entry name" value="LGFP"/>
    <property type="match status" value="2"/>
</dbReference>
<accession>A0A1G6IHS1</accession>
<dbReference type="PANTHER" id="PTHR10587">
    <property type="entry name" value="GLYCOSYL TRANSFERASE-RELATED"/>
    <property type="match status" value="1"/>
</dbReference>
<dbReference type="STRING" id="1577474.GA0111570_1171"/>
<evidence type="ECO:0000313" key="5">
    <source>
        <dbReference type="Proteomes" id="UP000199086"/>
    </source>
</evidence>
<dbReference type="AlphaFoldDB" id="A0A1G6IHS1"/>
<dbReference type="GO" id="GO:0016810">
    <property type="term" value="F:hydrolase activity, acting on carbon-nitrogen (but not peptide) bonds"/>
    <property type="evidence" value="ECO:0007669"/>
    <property type="project" value="InterPro"/>
</dbReference>
<feature type="domain" description="NodB homology" evidence="3">
    <location>
        <begin position="102"/>
        <end position="288"/>
    </location>
</feature>